<sequence length="93" mass="11087">MTDCFEPQIFIRHHRQLRALQLESQAWFCLQDTARLMGKPLDERATYKLDPDQRRTAWLNSNGQWSKQLLISESGRFAILVHHYVPENRALRH</sequence>
<dbReference type="PANTHER" id="PTHR36180:SF2">
    <property type="entry name" value="BRO FAMILY PROTEIN"/>
    <property type="match status" value="1"/>
</dbReference>
<dbReference type="OrthoDB" id="6982796at2"/>
<dbReference type="EMBL" id="FNCO01000013">
    <property type="protein sequence ID" value="SDI41623.1"/>
    <property type="molecule type" value="Genomic_DNA"/>
</dbReference>
<dbReference type="SMART" id="SM01040">
    <property type="entry name" value="Bro-N"/>
    <property type="match status" value="1"/>
</dbReference>
<evidence type="ECO:0000313" key="3">
    <source>
        <dbReference type="Proteomes" id="UP000182894"/>
    </source>
</evidence>
<dbReference type="AlphaFoldDB" id="A0A1G8KDY9"/>
<feature type="domain" description="Bro-N" evidence="1">
    <location>
        <begin position="16"/>
        <end position="93"/>
    </location>
</feature>
<organism evidence="2 3">
    <name type="scientific">Pseudomonas abietaniphila</name>
    <dbReference type="NCBI Taxonomy" id="89065"/>
    <lineage>
        <taxon>Bacteria</taxon>
        <taxon>Pseudomonadati</taxon>
        <taxon>Pseudomonadota</taxon>
        <taxon>Gammaproteobacteria</taxon>
        <taxon>Pseudomonadales</taxon>
        <taxon>Pseudomonadaceae</taxon>
        <taxon>Pseudomonas</taxon>
    </lineage>
</organism>
<keyword evidence="3" id="KW-1185">Reference proteome</keyword>
<reference evidence="3" key="1">
    <citation type="submission" date="2016-10" db="EMBL/GenBank/DDBJ databases">
        <authorList>
            <person name="Varghese N."/>
            <person name="Submissions S."/>
        </authorList>
    </citation>
    <scope>NUCLEOTIDE SEQUENCE [LARGE SCALE GENOMIC DNA]</scope>
    <source>
        <strain evidence="3">ATCC 700689</strain>
    </source>
</reference>
<protein>
    <recommendedName>
        <fullName evidence="1">Bro-N domain-containing protein</fullName>
    </recommendedName>
</protein>
<proteinExistence type="predicted"/>
<evidence type="ECO:0000259" key="1">
    <source>
        <dbReference type="SMART" id="SM01040"/>
    </source>
</evidence>
<name>A0A1G8KDY9_9PSED</name>
<dbReference type="PANTHER" id="PTHR36180">
    <property type="entry name" value="DNA-BINDING PROTEIN-RELATED-RELATED"/>
    <property type="match status" value="1"/>
</dbReference>
<evidence type="ECO:0000313" key="2">
    <source>
        <dbReference type="EMBL" id="SDI41623.1"/>
    </source>
</evidence>
<dbReference type="InterPro" id="IPR003497">
    <property type="entry name" value="BRO_N_domain"/>
</dbReference>
<gene>
    <name evidence="2" type="ORF">SAMN05216605_11365</name>
</gene>
<accession>A0A1G8KDY9</accession>
<dbReference type="Proteomes" id="UP000182894">
    <property type="component" value="Unassembled WGS sequence"/>
</dbReference>